<dbReference type="SUPFAM" id="SSF51338">
    <property type="entry name" value="Composite domain of metallo-dependent hydrolases"/>
    <property type="match status" value="1"/>
</dbReference>
<evidence type="ECO:0008006" key="4">
    <source>
        <dbReference type="Google" id="ProtNLM"/>
    </source>
</evidence>
<organism evidence="2 3">
    <name type="scientific">Ruegeria profundi</name>
    <dbReference type="NCBI Taxonomy" id="1685378"/>
    <lineage>
        <taxon>Bacteria</taxon>
        <taxon>Pseudomonadati</taxon>
        <taxon>Pseudomonadota</taxon>
        <taxon>Alphaproteobacteria</taxon>
        <taxon>Rhodobacterales</taxon>
        <taxon>Roseobacteraceae</taxon>
        <taxon>Ruegeria</taxon>
    </lineage>
</organism>
<evidence type="ECO:0000313" key="3">
    <source>
        <dbReference type="Proteomes" id="UP000053690"/>
    </source>
</evidence>
<dbReference type="InterPro" id="IPR032466">
    <property type="entry name" value="Metal_Hydrolase"/>
</dbReference>
<dbReference type="NCBIfam" id="NF006560">
    <property type="entry name" value="PRK09061.1"/>
    <property type="match status" value="1"/>
</dbReference>
<dbReference type="Gene3D" id="3.20.20.140">
    <property type="entry name" value="Metal-dependent hydrolases"/>
    <property type="match status" value="1"/>
</dbReference>
<reference evidence="3" key="1">
    <citation type="submission" date="2015-12" db="EMBL/GenBank/DDBJ databases">
        <authorList>
            <person name="Zhang G."/>
            <person name="Stingl U."/>
        </authorList>
    </citation>
    <scope>NUCLEOTIDE SEQUENCE [LARGE SCALE GENOMIC DNA]</scope>
    <source>
        <strain evidence="3">ZGT108</strain>
    </source>
</reference>
<comment type="caution">
    <text evidence="2">The sequence shown here is derived from an EMBL/GenBank/DDBJ whole genome shotgun (WGS) entry which is preliminary data.</text>
</comment>
<feature type="signal peptide" evidence="1">
    <location>
        <begin position="1"/>
        <end position="22"/>
    </location>
</feature>
<dbReference type="OrthoDB" id="9815027at2"/>
<proteinExistence type="predicted"/>
<dbReference type="AlphaFoldDB" id="A0A0X3TXH0"/>
<dbReference type="PANTHER" id="PTHR11647:SF1">
    <property type="entry name" value="COLLAPSIN RESPONSE MEDIATOR PROTEIN"/>
    <property type="match status" value="1"/>
</dbReference>
<keyword evidence="3" id="KW-1185">Reference proteome</keyword>
<dbReference type="RefSeq" id="WP_068335376.1">
    <property type="nucleotide sequence ID" value="NZ_LQBP01000004.1"/>
</dbReference>
<feature type="chain" id="PRO_5007054550" description="Aminoacylase" evidence="1">
    <location>
        <begin position="23"/>
        <end position="519"/>
    </location>
</feature>
<dbReference type="SUPFAM" id="SSF51556">
    <property type="entry name" value="Metallo-dependent hydrolases"/>
    <property type="match status" value="1"/>
</dbReference>
<dbReference type="STRING" id="1685378.AVO44_08385"/>
<sequence length="519" mass="56225">MRKTATALSLILTGFAATAAYAENFDLVIANGRVMDPETGFDQVANVGVNNGVITAITTDAIEGARTIDATGHVVAPGFIDGHVHVVDSPFGQKAALRDGLTTALDLESGAYPVDLWYDNLDGTSQLNYGATVSGAAARTFTFDPLYVSDKGNIIPDVFAGKVTSFDWSTRIVTDEERAKVFDVVEEGLKRGALGIGMPVGYMINGTTTIDMIGMQKLAAEYNSFTHIHTRFSSQAPPASAMLGFMEIMDPASTYGGGTIIAHFTGQALGVTEPAMEYVDDVNDAGAAVQLEMYPYNFGSAGTGISADYLQIDNLTRNMGRTYEDIIDTQTGETLTKETYEKYLREEPHRPVMFYHVTEEDMYKALSNPEVIIGCDCFPASDPETGALVTDWDTPWDKANTHPRGSGTRGIMLRLQREGKIDLTLMQAISKMSYQWAAFLEEHGVEQMARKGRLQVGADADITVFDPETVTDNSTLELGKNALPTTGIPYVIVNGTVVVDDSVVQRVFPGKPIRNPIIE</sequence>
<evidence type="ECO:0000313" key="2">
    <source>
        <dbReference type="EMBL" id="KUJ79246.1"/>
    </source>
</evidence>
<gene>
    <name evidence="2" type="ORF">AVO44_08385</name>
</gene>
<name>A0A0X3TXH0_9RHOB</name>
<dbReference type="Gene3D" id="2.30.40.10">
    <property type="entry name" value="Urease, subunit C, domain 1"/>
    <property type="match status" value="2"/>
</dbReference>
<dbReference type="EMBL" id="LQBP01000004">
    <property type="protein sequence ID" value="KUJ79246.1"/>
    <property type="molecule type" value="Genomic_DNA"/>
</dbReference>
<evidence type="ECO:0000256" key="1">
    <source>
        <dbReference type="SAM" id="SignalP"/>
    </source>
</evidence>
<dbReference type="Proteomes" id="UP000053690">
    <property type="component" value="Unassembled WGS sequence"/>
</dbReference>
<dbReference type="GO" id="GO:0016810">
    <property type="term" value="F:hydrolase activity, acting on carbon-nitrogen (but not peptide) bonds"/>
    <property type="evidence" value="ECO:0007669"/>
    <property type="project" value="InterPro"/>
</dbReference>
<keyword evidence="1" id="KW-0732">Signal</keyword>
<dbReference type="InterPro" id="IPR011059">
    <property type="entry name" value="Metal-dep_hydrolase_composite"/>
</dbReference>
<dbReference type="InterPro" id="IPR050378">
    <property type="entry name" value="Metallo-dep_Hydrolases_sf"/>
</dbReference>
<protein>
    <recommendedName>
        <fullName evidence="4">Aminoacylase</fullName>
    </recommendedName>
</protein>
<dbReference type="PANTHER" id="PTHR11647">
    <property type="entry name" value="HYDRANTOINASE/DIHYDROPYRIMIDINASE FAMILY MEMBER"/>
    <property type="match status" value="1"/>
</dbReference>
<accession>A0A0X3TXH0</accession>